<evidence type="ECO:0000313" key="4">
    <source>
        <dbReference type="Proteomes" id="UP001528850"/>
    </source>
</evidence>
<dbReference type="EMBL" id="JARJJS010000004">
    <property type="protein sequence ID" value="MDF4026261.1"/>
    <property type="molecule type" value="Genomic_DNA"/>
</dbReference>
<protein>
    <submittedName>
        <fullName evidence="3">Polymer-forming cytoskeletal protein</fullName>
    </submittedName>
</protein>
<proteinExistence type="inferred from homology"/>
<dbReference type="PANTHER" id="PTHR35024:SF4">
    <property type="entry name" value="POLYMER-FORMING CYTOSKELETAL PROTEIN"/>
    <property type="match status" value="1"/>
</dbReference>
<dbReference type="Proteomes" id="UP001528850">
    <property type="component" value="Unassembled WGS sequence"/>
</dbReference>
<dbReference type="InterPro" id="IPR007607">
    <property type="entry name" value="BacA/B"/>
</dbReference>
<accession>A0ABT6BDV1</accession>
<dbReference type="PANTHER" id="PTHR35024">
    <property type="entry name" value="HYPOTHETICAL CYTOSOLIC PROTEIN"/>
    <property type="match status" value="1"/>
</dbReference>
<dbReference type="Pfam" id="PF04519">
    <property type="entry name" value="Bactofilin"/>
    <property type="match status" value="1"/>
</dbReference>
<evidence type="ECO:0000256" key="2">
    <source>
        <dbReference type="SAM" id="MobiDB-lite"/>
    </source>
</evidence>
<name>A0ABT6BDV1_9GAMM</name>
<keyword evidence="4" id="KW-1185">Reference proteome</keyword>
<feature type="region of interest" description="Disordered" evidence="2">
    <location>
        <begin position="124"/>
        <end position="143"/>
    </location>
</feature>
<gene>
    <name evidence="3" type="ORF">P3W24_14900</name>
</gene>
<reference evidence="3 4" key="1">
    <citation type="journal article" date="2024" name="Curr. Microbiol.">
        <title>Luteibacter sahnii sp. nov., A Novel Yellow-Colored Xanthomonadin Pigment Producing Probiotic Bacterium from Healthy Rice Seed Microbiome.</title>
        <authorList>
            <person name="Jaiswal G."/>
            <person name="Rana R."/>
            <person name="Nayak P.K."/>
            <person name="Chouhan R."/>
            <person name="Gandhi S.G."/>
            <person name="Patel H.K."/>
            <person name="Patil P.B."/>
        </authorList>
    </citation>
    <scope>NUCLEOTIDE SEQUENCE [LARGE SCALE GENOMIC DNA]</scope>
    <source>
        <strain evidence="3 4">PPL201</strain>
    </source>
</reference>
<comment type="caution">
    <text evidence="3">The sequence shown here is derived from an EMBL/GenBank/DDBJ whole genome shotgun (WGS) entry which is preliminary data.</text>
</comment>
<evidence type="ECO:0000313" key="3">
    <source>
        <dbReference type="EMBL" id="MDF4026261.1"/>
    </source>
</evidence>
<organism evidence="3 4">
    <name type="scientific">Luteibacter sahnii</name>
    <dbReference type="NCBI Taxonomy" id="3021977"/>
    <lineage>
        <taxon>Bacteria</taxon>
        <taxon>Pseudomonadati</taxon>
        <taxon>Pseudomonadota</taxon>
        <taxon>Gammaproteobacteria</taxon>
        <taxon>Lysobacterales</taxon>
        <taxon>Rhodanobacteraceae</taxon>
        <taxon>Luteibacter</taxon>
    </lineage>
</organism>
<comment type="similarity">
    <text evidence="1">Belongs to the bactofilin family.</text>
</comment>
<sequence length="143" mass="15098">MFSAKRKHQGPTVNATATSLIARGVTLRGDVEFNGALHLDGTVEGAIHARGTDGVLTISETGRVIGRVEVPHAIVNGHVTGDIEVNERLELAALACIDGDVRYQVLEIAAGARVNGKMIHQAPPTVRQLAEGPRRDTPALPEA</sequence>
<evidence type="ECO:0000256" key="1">
    <source>
        <dbReference type="ARBA" id="ARBA00044755"/>
    </source>
</evidence>